<gene>
    <name evidence="3" type="ORF">M422DRAFT_253217</name>
</gene>
<dbReference type="Pfam" id="PF05699">
    <property type="entry name" value="Dimer_Tnp_hAT"/>
    <property type="match status" value="1"/>
</dbReference>
<dbReference type="OrthoDB" id="3270175at2759"/>
<evidence type="ECO:0000259" key="2">
    <source>
        <dbReference type="Pfam" id="PF05699"/>
    </source>
</evidence>
<dbReference type="InterPro" id="IPR012337">
    <property type="entry name" value="RNaseH-like_sf"/>
</dbReference>
<proteinExistence type="predicted"/>
<keyword evidence="4" id="KW-1185">Reference proteome</keyword>
<feature type="region of interest" description="Disordered" evidence="1">
    <location>
        <begin position="1"/>
        <end position="23"/>
    </location>
</feature>
<dbReference type="InterPro" id="IPR008906">
    <property type="entry name" value="HATC_C_dom"/>
</dbReference>
<evidence type="ECO:0000256" key="1">
    <source>
        <dbReference type="SAM" id="MobiDB-lite"/>
    </source>
</evidence>
<protein>
    <recommendedName>
        <fullName evidence="2">HAT C-terminal dimerisation domain-containing protein</fullName>
    </recommendedName>
</protein>
<dbReference type="EMBL" id="KN837122">
    <property type="protein sequence ID" value="KIJ43628.1"/>
    <property type="molecule type" value="Genomic_DNA"/>
</dbReference>
<dbReference type="GO" id="GO:0046983">
    <property type="term" value="F:protein dimerization activity"/>
    <property type="evidence" value="ECO:0007669"/>
    <property type="project" value="InterPro"/>
</dbReference>
<evidence type="ECO:0000313" key="4">
    <source>
        <dbReference type="Proteomes" id="UP000054279"/>
    </source>
</evidence>
<sequence length="135" mass="14951">MSARLRGLPLHSPTNEDKTLSDQAQDAFIDKFNDVYDQSYSIPEPASNNGDSSIWGDMFDAQDATPPRSEAEQYLNEPVSTHPDRGGPSSLAYWKSVQHVYPQLSRMAVNYLAIQGSATPVERAWSSDADTDTKK</sequence>
<feature type="compositionally biased region" description="Polar residues" evidence="1">
    <location>
        <begin position="40"/>
        <end position="52"/>
    </location>
</feature>
<feature type="region of interest" description="Disordered" evidence="1">
    <location>
        <begin position="40"/>
        <end position="87"/>
    </location>
</feature>
<feature type="domain" description="HAT C-terminal dimerisation" evidence="2">
    <location>
        <begin position="70"/>
        <end position="128"/>
    </location>
</feature>
<name>A0A0C9UKK3_SPHS4</name>
<reference evidence="3 4" key="1">
    <citation type="submission" date="2014-06" db="EMBL/GenBank/DDBJ databases">
        <title>Evolutionary Origins and Diversification of the Mycorrhizal Mutualists.</title>
        <authorList>
            <consortium name="DOE Joint Genome Institute"/>
            <consortium name="Mycorrhizal Genomics Consortium"/>
            <person name="Kohler A."/>
            <person name="Kuo A."/>
            <person name="Nagy L.G."/>
            <person name="Floudas D."/>
            <person name="Copeland A."/>
            <person name="Barry K.W."/>
            <person name="Cichocki N."/>
            <person name="Veneault-Fourrey C."/>
            <person name="LaButti K."/>
            <person name="Lindquist E.A."/>
            <person name="Lipzen A."/>
            <person name="Lundell T."/>
            <person name="Morin E."/>
            <person name="Murat C."/>
            <person name="Riley R."/>
            <person name="Ohm R."/>
            <person name="Sun H."/>
            <person name="Tunlid A."/>
            <person name="Henrissat B."/>
            <person name="Grigoriev I.V."/>
            <person name="Hibbett D.S."/>
            <person name="Martin F."/>
        </authorList>
    </citation>
    <scope>NUCLEOTIDE SEQUENCE [LARGE SCALE GENOMIC DNA]</scope>
    <source>
        <strain evidence="3 4">SS14</strain>
    </source>
</reference>
<organism evidence="3 4">
    <name type="scientific">Sphaerobolus stellatus (strain SS14)</name>
    <dbReference type="NCBI Taxonomy" id="990650"/>
    <lineage>
        <taxon>Eukaryota</taxon>
        <taxon>Fungi</taxon>
        <taxon>Dikarya</taxon>
        <taxon>Basidiomycota</taxon>
        <taxon>Agaricomycotina</taxon>
        <taxon>Agaricomycetes</taxon>
        <taxon>Phallomycetidae</taxon>
        <taxon>Geastrales</taxon>
        <taxon>Sphaerobolaceae</taxon>
        <taxon>Sphaerobolus</taxon>
    </lineage>
</organism>
<dbReference type="HOGENOM" id="CLU_1887098_0_0_1"/>
<dbReference type="Proteomes" id="UP000054279">
    <property type="component" value="Unassembled WGS sequence"/>
</dbReference>
<dbReference type="SUPFAM" id="SSF53098">
    <property type="entry name" value="Ribonuclease H-like"/>
    <property type="match status" value="1"/>
</dbReference>
<accession>A0A0C9UKK3</accession>
<dbReference type="AlphaFoldDB" id="A0A0C9UKK3"/>
<evidence type="ECO:0000313" key="3">
    <source>
        <dbReference type="EMBL" id="KIJ43628.1"/>
    </source>
</evidence>